<reference evidence="1 2" key="1">
    <citation type="submission" date="2022-09" db="EMBL/GenBank/DDBJ databases">
        <title>Evolutionary Diversification of Methanotrophic Ca. Methanophagales (ANME-1) and Their Expansive Virome.</title>
        <authorList>
            <person name="Laso-Perez R."/>
            <person name="Wu F."/>
            <person name="Cremiere A."/>
            <person name="Speth D.R."/>
            <person name="Magyar J.S."/>
            <person name="Krupovic M."/>
            <person name="Orphan V.J."/>
        </authorList>
    </citation>
    <scope>NUCLEOTIDE SEQUENCE [LARGE SCALE GENOMIC DNA]</scope>
    <source>
        <strain evidence="1">PBV300</strain>
    </source>
</reference>
<organism evidence="1 2">
    <name type="scientific">Methanophagales virus PBV300</name>
    <dbReference type="NCBI Taxonomy" id="2987731"/>
    <lineage>
        <taxon>Viruses</taxon>
        <taxon>Adnaviria</taxon>
        <taxon>Zilligvirae</taxon>
        <taxon>Taleaviricota</taxon>
        <taxon>Tokiviricetes</taxon>
        <taxon>Maximonvirales</taxon>
        <taxon>Ahmunviridae</taxon>
        <taxon>Yumkaaxvirus</taxon>
        <taxon>Yumkaaxvirus pescaderoense</taxon>
    </lineage>
</organism>
<sequence length="49" mass="5347">MSEVKASVKTGQLRAGECIEVVVDGERLRVCKVKEGAREGEITIEKVSE</sequence>
<dbReference type="Proteomes" id="UP001156320">
    <property type="component" value="Segment"/>
</dbReference>
<accession>A0ABY6GMY9</accession>
<evidence type="ECO:0000313" key="1">
    <source>
        <dbReference type="EMBL" id="UYL64973.1"/>
    </source>
</evidence>
<protein>
    <submittedName>
        <fullName evidence="1">Uncharacterized protein</fullName>
    </submittedName>
</protein>
<keyword evidence="2" id="KW-1185">Reference proteome</keyword>
<dbReference type="EMBL" id="OP413840">
    <property type="protein sequence ID" value="UYL64973.1"/>
    <property type="molecule type" value="Genomic_DNA"/>
</dbReference>
<evidence type="ECO:0000313" key="2">
    <source>
        <dbReference type="Proteomes" id="UP001156320"/>
    </source>
</evidence>
<gene>
    <name evidence="1" type="ORF">JBCDKDKM_00011</name>
</gene>
<proteinExistence type="predicted"/>
<name>A0ABY6GMY9_9VIRU</name>